<feature type="compositionally biased region" description="Low complexity" evidence="9">
    <location>
        <begin position="277"/>
        <end position="298"/>
    </location>
</feature>
<dbReference type="PANTHER" id="PTHR12268">
    <property type="entry name" value="E3 UBIQUITIN-PROTEIN LIGASE KCMF1"/>
    <property type="match status" value="1"/>
</dbReference>
<dbReference type="GO" id="GO:0099536">
    <property type="term" value="P:synaptic signaling"/>
    <property type="evidence" value="ECO:0007669"/>
    <property type="project" value="TreeGrafter"/>
</dbReference>
<evidence type="ECO:0000256" key="3">
    <source>
        <dbReference type="ARBA" id="ARBA00012483"/>
    </source>
</evidence>
<dbReference type="CDD" id="cd02338">
    <property type="entry name" value="ZZ_PCMF_like"/>
    <property type="match status" value="1"/>
</dbReference>
<evidence type="ECO:0000256" key="8">
    <source>
        <dbReference type="PROSITE-ProRule" id="PRU00228"/>
    </source>
</evidence>
<evidence type="ECO:0000313" key="12">
    <source>
        <dbReference type="EMBL" id="CAF3897781.1"/>
    </source>
</evidence>
<protein>
    <recommendedName>
        <fullName evidence="3">RING-type E3 ubiquitin transferase</fullName>
        <ecNumber evidence="3">2.3.2.27</ecNumber>
    </recommendedName>
</protein>
<organism evidence="11 13">
    <name type="scientific">Rotaria magnacalcarata</name>
    <dbReference type="NCBI Taxonomy" id="392030"/>
    <lineage>
        <taxon>Eukaryota</taxon>
        <taxon>Metazoa</taxon>
        <taxon>Spiralia</taxon>
        <taxon>Gnathifera</taxon>
        <taxon>Rotifera</taxon>
        <taxon>Eurotatoria</taxon>
        <taxon>Bdelloidea</taxon>
        <taxon>Philodinida</taxon>
        <taxon>Philodinidae</taxon>
        <taxon>Rotaria</taxon>
    </lineage>
</organism>
<dbReference type="GO" id="GO:0008270">
    <property type="term" value="F:zinc ion binding"/>
    <property type="evidence" value="ECO:0007669"/>
    <property type="project" value="UniProtKB-KW"/>
</dbReference>
<feature type="region of interest" description="Disordered" evidence="9">
    <location>
        <begin position="334"/>
        <end position="362"/>
    </location>
</feature>
<evidence type="ECO:0000256" key="4">
    <source>
        <dbReference type="ARBA" id="ARBA00022679"/>
    </source>
</evidence>
<comment type="catalytic activity">
    <reaction evidence="1">
        <text>S-ubiquitinyl-[E2 ubiquitin-conjugating enzyme]-L-cysteine + [acceptor protein]-L-lysine = [E2 ubiquitin-conjugating enzyme]-L-cysteine + N(6)-ubiquitinyl-[acceptor protein]-L-lysine.</text>
        <dbReference type="EC" id="2.3.2.27"/>
    </reaction>
</comment>
<dbReference type="GO" id="GO:0045202">
    <property type="term" value="C:synapse"/>
    <property type="evidence" value="ECO:0007669"/>
    <property type="project" value="GOC"/>
</dbReference>
<evidence type="ECO:0000313" key="13">
    <source>
        <dbReference type="Proteomes" id="UP000663855"/>
    </source>
</evidence>
<evidence type="ECO:0000256" key="6">
    <source>
        <dbReference type="ARBA" id="ARBA00022771"/>
    </source>
</evidence>
<dbReference type="PANTHER" id="PTHR12268:SF13">
    <property type="entry name" value="E3 UBIQUITIN-PROTEIN LIGASE KCMF1"/>
    <property type="match status" value="1"/>
</dbReference>
<dbReference type="Proteomes" id="UP000681967">
    <property type="component" value="Unassembled WGS sequence"/>
</dbReference>
<accession>A0A814WJN6</accession>
<feature type="compositionally biased region" description="Low complexity" evidence="9">
    <location>
        <begin position="335"/>
        <end position="352"/>
    </location>
</feature>
<feature type="region of interest" description="Disordered" evidence="9">
    <location>
        <begin position="149"/>
        <end position="205"/>
    </location>
</feature>
<evidence type="ECO:0000256" key="9">
    <source>
        <dbReference type="SAM" id="MobiDB-lite"/>
    </source>
</evidence>
<dbReference type="AlphaFoldDB" id="A0A814WJN6"/>
<dbReference type="SUPFAM" id="SSF57850">
    <property type="entry name" value="RING/U-box"/>
    <property type="match status" value="1"/>
</dbReference>
<dbReference type="GO" id="GO:0005886">
    <property type="term" value="C:plasma membrane"/>
    <property type="evidence" value="ECO:0007669"/>
    <property type="project" value="TreeGrafter"/>
</dbReference>
<comment type="similarity">
    <text evidence="2">Belongs to the KCMF1 family.</text>
</comment>
<dbReference type="EMBL" id="CAJNOV010005218">
    <property type="protein sequence ID" value="CAF1202131.1"/>
    <property type="molecule type" value="Genomic_DNA"/>
</dbReference>
<dbReference type="Pfam" id="PF00569">
    <property type="entry name" value="ZZ"/>
    <property type="match status" value="1"/>
</dbReference>
<dbReference type="EC" id="2.3.2.27" evidence="3"/>
<dbReference type="InterPro" id="IPR008598">
    <property type="entry name" value="Di19_Zn-bd"/>
</dbReference>
<evidence type="ECO:0000256" key="2">
    <source>
        <dbReference type="ARBA" id="ARBA00010938"/>
    </source>
</evidence>
<evidence type="ECO:0000259" key="10">
    <source>
        <dbReference type="PROSITE" id="PS50135"/>
    </source>
</evidence>
<evidence type="ECO:0000313" key="11">
    <source>
        <dbReference type="EMBL" id="CAF1202131.1"/>
    </source>
</evidence>
<dbReference type="Gene3D" id="3.30.60.90">
    <property type="match status" value="1"/>
</dbReference>
<feature type="domain" description="ZZ-type" evidence="10">
    <location>
        <begin position="4"/>
        <end position="60"/>
    </location>
</feature>
<evidence type="ECO:0000256" key="5">
    <source>
        <dbReference type="ARBA" id="ARBA00022723"/>
    </source>
</evidence>
<dbReference type="InterPro" id="IPR000433">
    <property type="entry name" value="Znf_ZZ"/>
</dbReference>
<reference evidence="11" key="1">
    <citation type="submission" date="2021-02" db="EMBL/GenBank/DDBJ databases">
        <authorList>
            <person name="Nowell W R."/>
        </authorList>
    </citation>
    <scope>NUCLEOTIDE SEQUENCE</scope>
</reference>
<dbReference type="InterPro" id="IPR043145">
    <property type="entry name" value="Znf_ZZ_sf"/>
</dbReference>
<dbReference type="SMART" id="SM00291">
    <property type="entry name" value="ZnF_ZZ"/>
    <property type="match status" value="1"/>
</dbReference>
<keyword evidence="6 8" id="KW-0863">Zinc-finger</keyword>
<keyword evidence="5" id="KW-0479">Metal-binding</keyword>
<keyword evidence="4" id="KW-0808">Transferase</keyword>
<dbReference type="InterPro" id="IPR050774">
    <property type="entry name" value="KCMF1/Dystrophin"/>
</dbReference>
<evidence type="ECO:0000256" key="1">
    <source>
        <dbReference type="ARBA" id="ARBA00000900"/>
    </source>
</evidence>
<sequence length="410" mass="45381">MSAHEGVSCDACGKSNFRSKRYKCLICHDYDLCSTCYEQGEASNHHTNEHPMQCILTRQDFDFYYHGERYTSDQAQSFTCPFCGEMGFSLPFINESSSSQNLDLFHHLQLKHADEQQTNEVICPICAAMINGEPNLVTADLLSHIANDHQHQQVQTPSTSGIGTNPYSRQSSSNREPDFSNARAGFRRGPLRTPGRRGALGRGSGTVSQHFVVDTSTVNGGSDPIADLLTQLSTVRRLAAANSTNNSSSSNTINLQTLTRQQYERERLRTAGRSHHQQQQSHHSQSTAAASSPSSNSLSSIENDFFDSLFASALFIDSSSSTNNNHQTWAQIVAQQQSTPEQQQQQQQSSTTKTPASEPDSSLLRRLCDENSSSLTQQTNNAAQQQKRKSDFLHSLLFSSFVCPLNDTDK</sequence>
<dbReference type="Proteomes" id="UP000663855">
    <property type="component" value="Unassembled WGS sequence"/>
</dbReference>
<proteinExistence type="inferred from homology"/>
<gene>
    <name evidence="12" type="ORF">BYL167_LOCUS8304</name>
    <name evidence="11" type="ORF">CJN711_LOCUS12075</name>
</gene>
<comment type="caution">
    <text evidence="11">The sequence shown here is derived from an EMBL/GenBank/DDBJ whole genome shotgun (WGS) entry which is preliminary data.</text>
</comment>
<feature type="region of interest" description="Disordered" evidence="9">
    <location>
        <begin position="269"/>
        <end position="298"/>
    </location>
</feature>
<dbReference type="EMBL" id="CAJOBH010002263">
    <property type="protein sequence ID" value="CAF3897781.1"/>
    <property type="molecule type" value="Genomic_DNA"/>
</dbReference>
<dbReference type="GO" id="GO:0061630">
    <property type="term" value="F:ubiquitin protein ligase activity"/>
    <property type="evidence" value="ECO:0007669"/>
    <property type="project" value="UniProtKB-EC"/>
</dbReference>
<evidence type="ECO:0000256" key="7">
    <source>
        <dbReference type="ARBA" id="ARBA00022833"/>
    </source>
</evidence>
<keyword evidence="7" id="KW-0862">Zinc</keyword>
<dbReference type="PROSITE" id="PS01357">
    <property type="entry name" value="ZF_ZZ_1"/>
    <property type="match status" value="1"/>
</dbReference>
<dbReference type="Pfam" id="PF05605">
    <property type="entry name" value="zf-Di19"/>
    <property type="match status" value="1"/>
</dbReference>
<name>A0A814WJN6_9BILA</name>
<feature type="compositionally biased region" description="Polar residues" evidence="9">
    <location>
        <begin position="152"/>
        <end position="174"/>
    </location>
</feature>
<dbReference type="PROSITE" id="PS50135">
    <property type="entry name" value="ZF_ZZ_2"/>
    <property type="match status" value="1"/>
</dbReference>